<protein>
    <submittedName>
        <fullName evidence="2">Uncharacterized protein</fullName>
    </submittedName>
</protein>
<dbReference type="AlphaFoldDB" id="A0A150GTE6"/>
<dbReference type="Gene3D" id="3.30.760.10">
    <property type="entry name" value="RNA Cap, Translation Initiation Factor Eif4e"/>
    <property type="match status" value="1"/>
</dbReference>
<organism evidence="2 3">
    <name type="scientific">Gonium pectorale</name>
    <name type="common">Green alga</name>
    <dbReference type="NCBI Taxonomy" id="33097"/>
    <lineage>
        <taxon>Eukaryota</taxon>
        <taxon>Viridiplantae</taxon>
        <taxon>Chlorophyta</taxon>
        <taxon>core chlorophytes</taxon>
        <taxon>Chlorophyceae</taxon>
        <taxon>CS clade</taxon>
        <taxon>Chlamydomonadales</taxon>
        <taxon>Volvocaceae</taxon>
        <taxon>Gonium</taxon>
    </lineage>
</organism>
<dbReference type="Proteomes" id="UP000075714">
    <property type="component" value="Unassembled WGS sequence"/>
</dbReference>
<sequence length="306" mass="32258">MMTRVSHATAASRPLPLLLQSCGALSQRRASHSLGRCRSSRERPGNTGLLPHCQRPAARASATAAAATDSSSGGRTLASGGDRSAWLYHPPECEVTVAHAATAGINHTTSTSANRQASAINEADEYYNLADFAADESFTPETGSWIVFVTTADLPHEWEHVKRLYDSGRLSGVTSMKCSAGATGGGNSCAGGGSGWPSPSSSSPLPAVKTPVAGEERDGMAASPAGPQSPPGTDETGVIVLKVEDADNVVHVMAVGHRILRELREALLRYAAASSRLKPYLYFKPDAPAAVVRQRGRNWLYRLPIE</sequence>
<dbReference type="InterPro" id="IPR023398">
    <property type="entry name" value="TIF_eIF4e-like"/>
</dbReference>
<comment type="caution">
    <text evidence="2">The sequence shown here is derived from an EMBL/GenBank/DDBJ whole genome shotgun (WGS) entry which is preliminary data.</text>
</comment>
<dbReference type="EMBL" id="LSYV01000009">
    <property type="protein sequence ID" value="KXZ52992.1"/>
    <property type="molecule type" value="Genomic_DNA"/>
</dbReference>
<keyword evidence="3" id="KW-1185">Reference proteome</keyword>
<feature type="region of interest" description="Disordered" evidence="1">
    <location>
        <begin position="181"/>
        <end position="235"/>
    </location>
</feature>
<name>A0A150GTE6_GONPE</name>
<feature type="compositionally biased region" description="Gly residues" evidence="1">
    <location>
        <begin position="182"/>
        <end position="195"/>
    </location>
</feature>
<feature type="compositionally biased region" description="Low complexity" evidence="1">
    <location>
        <begin position="196"/>
        <end position="206"/>
    </location>
</feature>
<evidence type="ECO:0000313" key="2">
    <source>
        <dbReference type="EMBL" id="KXZ52992.1"/>
    </source>
</evidence>
<evidence type="ECO:0000313" key="3">
    <source>
        <dbReference type="Proteomes" id="UP000075714"/>
    </source>
</evidence>
<feature type="region of interest" description="Disordered" evidence="1">
    <location>
        <begin position="32"/>
        <end position="58"/>
    </location>
</feature>
<proteinExistence type="predicted"/>
<accession>A0A150GTE6</accession>
<reference evidence="3" key="1">
    <citation type="journal article" date="2016" name="Nat. Commun.">
        <title>The Gonium pectorale genome demonstrates co-option of cell cycle regulation during the evolution of multicellularity.</title>
        <authorList>
            <person name="Hanschen E.R."/>
            <person name="Marriage T.N."/>
            <person name="Ferris P.J."/>
            <person name="Hamaji T."/>
            <person name="Toyoda A."/>
            <person name="Fujiyama A."/>
            <person name="Neme R."/>
            <person name="Noguchi H."/>
            <person name="Minakuchi Y."/>
            <person name="Suzuki M."/>
            <person name="Kawai-Toyooka H."/>
            <person name="Smith D.R."/>
            <person name="Sparks H."/>
            <person name="Anderson J."/>
            <person name="Bakaric R."/>
            <person name="Luria V."/>
            <person name="Karger A."/>
            <person name="Kirschner M.W."/>
            <person name="Durand P.M."/>
            <person name="Michod R.E."/>
            <person name="Nozaki H."/>
            <person name="Olson B.J."/>
        </authorList>
    </citation>
    <scope>NUCLEOTIDE SEQUENCE [LARGE SCALE GENOMIC DNA]</scope>
    <source>
        <strain evidence="3">NIES-2863</strain>
    </source>
</reference>
<evidence type="ECO:0000256" key="1">
    <source>
        <dbReference type="SAM" id="MobiDB-lite"/>
    </source>
</evidence>
<gene>
    <name evidence="2" type="ORF">GPECTOR_8g362</name>
</gene>